<dbReference type="EMBL" id="VEPZ02001010">
    <property type="protein sequence ID" value="KAE8702172.1"/>
    <property type="molecule type" value="Genomic_DNA"/>
</dbReference>
<dbReference type="AlphaFoldDB" id="A0A6A3AHC9"/>
<dbReference type="GO" id="GO:0050801">
    <property type="term" value="P:monoatomic ion homeostasis"/>
    <property type="evidence" value="ECO:0007669"/>
    <property type="project" value="TreeGrafter"/>
</dbReference>
<comment type="caution">
    <text evidence="2">The sequence shown here is derived from an EMBL/GenBank/DDBJ whole genome shotgun (WGS) entry which is preliminary data.</text>
</comment>
<evidence type="ECO:0000256" key="1">
    <source>
        <dbReference type="SAM" id="Phobius"/>
    </source>
</evidence>
<evidence type="ECO:0000313" key="2">
    <source>
        <dbReference type="EMBL" id="KAE8702172.1"/>
    </source>
</evidence>
<gene>
    <name evidence="2" type="ORF">F3Y22_tig00110499pilonHSYRG00008</name>
</gene>
<sequence length="136" mass="15820">MVFENSDNICNLYKYNYTGYGCYSSSPPEDVTRIPIAGILFPLPLFLLISIRQQILPKFFSHEYLRELDAAEYEENAGTPLRNLSISFKERESCDYHSEGPEDNFSDAEILDEMTTHRGELKLRTKLKEEKLHQAY</sequence>
<protein>
    <submittedName>
        <fullName evidence="2">Uncharacterized protein</fullName>
    </submittedName>
</protein>
<keyword evidence="1" id="KW-1133">Transmembrane helix</keyword>
<keyword evidence="1" id="KW-0472">Membrane</keyword>
<organism evidence="2 3">
    <name type="scientific">Hibiscus syriacus</name>
    <name type="common">Rose of Sharon</name>
    <dbReference type="NCBI Taxonomy" id="106335"/>
    <lineage>
        <taxon>Eukaryota</taxon>
        <taxon>Viridiplantae</taxon>
        <taxon>Streptophyta</taxon>
        <taxon>Embryophyta</taxon>
        <taxon>Tracheophyta</taxon>
        <taxon>Spermatophyta</taxon>
        <taxon>Magnoliopsida</taxon>
        <taxon>eudicotyledons</taxon>
        <taxon>Gunneridae</taxon>
        <taxon>Pentapetalae</taxon>
        <taxon>rosids</taxon>
        <taxon>malvids</taxon>
        <taxon>Malvales</taxon>
        <taxon>Malvaceae</taxon>
        <taxon>Malvoideae</taxon>
        <taxon>Hibiscus</taxon>
    </lineage>
</organism>
<keyword evidence="3" id="KW-1185">Reference proteome</keyword>
<dbReference type="PANTHER" id="PTHR11453:SF131">
    <property type="entry name" value="BORON TRANSPORTER 7-RELATED"/>
    <property type="match status" value="1"/>
</dbReference>
<dbReference type="GO" id="GO:0005886">
    <property type="term" value="C:plasma membrane"/>
    <property type="evidence" value="ECO:0007669"/>
    <property type="project" value="TreeGrafter"/>
</dbReference>
<dbReference type="PANTHER" id="PTHR11453">
    <property type="entry name" value="ANION EXCHANGE PROTEIN"/>
    <property type="match status" value="1"/>
</dbReference>
<reference evidence="2" key="1">
    <citation type="submission" date="2019-09" db="EMBL/GenBank/DDBJ databases">
        <title>Draft genome information of white flower Hibiscus syriacus.</title>
        <authorList>
            <person name="Kim Y.-M."/>
        </authorList>
    </citation>
    <scope>NUCLEOTIDE SEQUENCE [LARGE SCALE GENOMIC DNA]</scope>
    <source>
        <strain evidence="2">YM2019G1</strain>
    </source>
</reference>
<dbReference type="GO" id="GO:0006820">
    <property type="term" value="P:monoatomic anion transport"/>
    <property type="evidence" value="ECO:0007669"/>
    <property type="project" value="InterPro"/>
</dbReference>
<name>A0A6A3AHC9_HIBSY</name>
<accession>A0A6A3AHC9</accession>
<dbReference type="Proteomes" id="UP000436088">
    <property type="component" value="Unassembled WGS sequence"/>
</dbReference>
<dbReference type="InterPro" id="IPR003020">
    <property type="entry name" value="HCO3_transpt_euk"/>
</dbReference>
<keyword evidence="1" id="KW-0812">Transmembrane</keyword>
<evidence type="ECO:0000313" key="3">
    <source>
        <dbReference type="Proteomes" id="UP000436088"/>
    </source>
</evidence>
<dbReference type="GO" id="GO:0005452">
    <property type="term" value="F:solute:inorganic anion antiporter activity"/>
    <property type="evidence" value="ECO:0007669"/>
    <property type="project" value="InterPro"/>
</dbReference>
<feature type="transmembrane region" description="Helical" evidence="1">
    <location>
        <begin position="34"/>
        <end position="51"/>
    </location>
</feature>
<proteinExistence type="predicted"/>